<dbReference type="InterPro" id="IPR023030">
    <property type="entry name" value="Bifunc_HldE"/>
</dbReference>
<reference evidence="16" key="1">
    <citation type="submission" date="2014-06" db="EMBL/GenBank/DDBJ databases">
        <authorList>
            <person name="Winans N.J."/>
            <person name="Newell P.D."/>
            <person name="Douglas A.E."/>
        </authorList>
    </citation>
    <scope>NUCLEOTIDE SEQUENCE [LARGE SCALE GENOMIC DNA]</scope>
    <source>
        <strain evidence="16">DmL_052</strain>
    </source>
</reference>
<dbReference type="CDD" id="cd01172">
    <property type="entry name" value="RfaE_like"/>
    <property type="match status" value="1"/>
</dbReference>
<comment type="function">
    <text evidence="2 12">Catalyzes the ADP transfer from ATP to D-glycero-beta-D-manno-heptose 1-phosphate, yielding ADP-D-glycero-beta-D-manno-heptose.</text>
</comment>
<evidence type="ECO:0000256" key="8">
    <source>
        <dbReference type="ARBA" id="ARBA00022840"/>
    </source>
</evidence>
<dbReference type="EC" id="2.7.1.167" evidence="12"/>
<evidence type="ECO:0000256" key="12">
    <source>
        <dbReference type="HAMAP-Rule" id="MF_01603"/>
    </source>
</evidence>
<sequence length="481" mass="52495">MDFSKITILCIGDVMLDRFIYGNVQRISPEAPVPVLQLNDKKEMLGGAGNVTNNILSLGGQAILIGLIGQDGYADGLKNLAQQKNITDRYLVRSSHRPTICKSRFIAANQQVIRADEESLAPLHHDEISQLLQSIDLAIDKVNAIVISDYGKGVCHPIVIKHTMQQAKLHNIPVFVDPKSSDFSLYQYATCVTPNTKEASAAVQHTLENDHDFEQAGEALLNATQGQAILITRSEKGMTLVERGKPVTTIPSRAREVFDVSGAGDTVIATLTLAYAAGYSLSEAMHIANAAAGVVVAKAGTSTTSIAEVLNELKAQDPRSFSETISPTLLHPEQLLEQVKHWKQQKLTVGFTNGCFDIIHPGHVMLLKQAREKCDRLIVALNTDRSIKALKGEQRPINNLQSRSQVMAALRYVDAVVAFDEDTPFNLINLFKPDILVKGADYQNKEVVGRDIVEINGGKVILANLQEGFSTTNIIDKISNS</sequence>
<comment type="catalytic activity">
    <reaction evidence="11 12">
        <text>D-glycero-beta-D-manno-heptose 1-phosphate + ATP + H(+) = ADP-D-glycero-beta-D-manno-heptose + diphosphate</text>
        <dbReference type="Rhea" id="RHEA:27465"/>
        <dbReference type="ChEBI" id="CHEBI:15378"/>
        <dbReference type="ChEBI" id="CHEBI:30616"/>
        <dbReference type="ChEBI" id="CHEBI:33019"/>
        <dbReference type="ChEBI" id="CHEBI:59967"/>
        <dbReference type="ChEBI" id="CHEBI:61593"/>
        <dbReference type="EC" id="2.7.7.70"/>
    </reaction>
</comment>
<dbReference type="FunFam" id="3.40.1190.20:FF:000002">
    <property type="entry name" value="Bifunctional protein HldE"/>
    <property type="match status" value="1"/>
</dbReference>
<dbReference type="GO" id="GO:0033785">
    <property type="term" value="F:heptose 7-phosphate kinase activity"/>
    <property type="evidence" value="ECO:0007669"/>
    <property type="project" value="UniProtKB-UniRule"/>
</dbReference>
<evidence type="ECO:0000256" key="10">
    <source>
        <dbReference type="ARBA" id="ARBA00023277"/>
    </source>
</evidence>
<comment type="function">
    <text evidence="1 12">Catalyzes the phosphorylation of D-glycero-D-manno-heptose 7-phosphate at the C-1 position to selectively form D-glycero-beta-D-manno-heptose-1,7-bisphosphate.</text>
</comment>
<keyword evidence="10 12" id="KW-0119">Carbohydrate metabolism</keyword>
<name>A0A251ZVK6_9PROT</name>
<dbReference type="Pfam" id="PF00294">
    <property type="entry name" value="PfkB"/>
    <property type="match status" value="1"/>
</dbReference>
<evidence type="ECO:0000256" key="1">
    <source>
        <dbReference type="ARBA" id="ARBA00002319"/>
    </source>
</evidence>
<feature type="active site" evidence="12">
    <location>
        <position position="265"/>
    </location>
</feature>
<dbReference type="EC" id="2.7.7.70" evidence="12"/>
<comment type="pathway">
    <text evidence="12">Nucleotide-sugar biosynthesis; ADP-L-glycero-beta-D-manno-heptose biosynthesis; ADP-L-glycero-beta-D-manno-heptose from D-glycero-beta-D-manno-heptose 7-phosphate: step 3/4.</text>
</comment>
<keyword evidence="5 12" id="KW-0548">Nucleotidyltransferase</keyword>
<evidence type="ECO:0000259" key="14">
    <source>
        <dbReference type="Pfam" id="PF01467"/>
    </source>
</evidence>
<dbReference type="GO" id="GO:0033786">
    <property type="term" value="F:heptose-1-phosphate adenylyltransferase activity"/>
    <property type="evidence" value="ECO:0007669"/>
    <property type="project" value="UniProtKB-UniRule"/>
</dbReference>
<dbReference type="EMBL" id="JOPB01000005">
    <property type="protein sequence ID" value="OUI78673.1"/>
    <property type="molecule type" value="Genomic_DNA"/>
</dbReference>
<evidence type="ECO:0000256" key="9">
    <source>
        <dbReference type="ARBA" id="ARBA00023268"/>
    </source>
</evidence>
<evidence type="ECO:0000259" key="13">
    <source>
        <dbReference type="Pfam" id="PF00294"/>
    </source>
</evidence>
<dbReference type="Gene3D" id="3.40.1190.20">
    <property type="match status" value="1"/>
</dbReference>
<feature type="binding site" evidence="12">
    <location>
        <begin position="195"/>
        <end position="198"/>
    </location>
    <ligand>
        <name>ATP</name>
        <dbReference type="ChEBI" id="CHEBI:30616"/>
    </ligand>
</feature>
<keyword evidence="6 12" id="KW-0547">Nucleotide-binding</keyword>
<dbReference type="Proteomes" id="UP000194946">
    <property type="component" value="Unassembled WGS sequence"/>
</dbReference>
<dbReference type="Gene3D" id="3.40.50.620">
    <property type="entry name" value="HUPs"/>
    <property type="match status" value="1"/>
</dbReference>
<proteinExistence type="inferred from homology"/>
<dbReference type="PANTHER" id="PTHR46969">
    <property type="entry name" value="BIFUNCTIONAL PROTEIN HLDE"/>
    <property type="match status" value="1"/>
</dbReference>
<organism evidence="15 16">
    <name type="scientific">Commensalibacter intestini</name>
    <dbReference type="NCBI Taxonomy" id="479936"/>
    <lineage>
        <taxon>Bacteria</taxon>
        <taxon>Pseudomonadati</taxon>
        <taxon>Pseudomonadota</taxon>
        <taxon>Alphaproteobacteria</taxon>
        <taxon>Acetobacterales</taxon>
        <taxon>Acetobacteraceae</taxon>
    </lineage>
</organism>
<dbReference type="PROSITE" id="PS00583">
    <property type="entry name" value="PFKB_KINASES_1"/>
    <property type="match status" value="1"/>
</dbReference>
<dbReference type="RefSeq" id="WP_086632126.1">
    <property type="nucleotide sequence ID" value="NZ_JOPB01000005.1"/>
</dbReference>
<dbReference type="InterPro" id="IPR011611">
    <property type="entry name" value="PfkB_dom"/>
</dbReference>
<evidence type="ECO:0000256" key="7">
    <source>
        <dbReference type="ARBA" id="ARBA00022777"/>
    </source>
</evidence>
<dbReference type="UniPathway" id="UPA00958"/>
<dbReference type="InterPro" id="IPR011914">
    <property type="entry name" value="RfaE_dom_II"/>
</dbReference>
<dbReference type="NCBIfam" id="NF008454">
    <property type="entry name" value="PRK11316.1"/>
    <property type="match status" value="1"/>
</dbReference>
<feature type="domain" description="Cytidyltransferase-like" evidence="14">
    <location>
        <begin position="351"/>
        <end position="475"/>
    </location>
</feature>
<feature type="region of interest" description="Cytidylyltransferase" evidence="12">
    <location>
        <begin position="351"/>
        <end position="481"/>
    </location>
</feature>
<dbReference type="InterPro" id="IPR011913">
    <property type="entry name" value="RfaE_dom_I"/>
</dbReference>
<dbReference type="GO" id="GO:0097171">
    <property type="term" value="P:ADP-L-glycero-beta-D-manno-heptose biosynthetic process"/>
    <property type="evidence" value="ECO:0007669"/>
    <property type="project" value="UniProtKB-UniPathway"/>
</dbReference>
<evidence type="ECO:0000313" key="15">
    <source>
        <dbReference type="EMBL" id="OUI78673.1"/>
    </source>
</evidence>
<dbReference type="Pfam" id="PF01467">
    <property type="entry name" value="CTP_transf_like"/>
    <property type="match status" value="1"/>
</dbReference>
<evidence type="ECO:0000313" key="16">
    <source>
        <dbReference type="Proteomes" id="UP000194946"/>
    </source>
</evidence>
<dbReference type="PANTHER" id="PTHR46969:SF1">
    <property type="entry name" value="BIFUNCTIONAL PROTEIN HLDE"/>
    <property type="match status" value="1"/>
</dbReference>
<comment type="pathway">
    <text evidence="12">Nucleotide-sugar biosynthesis; ADP-L-glycero-beta-D-manno-heptose biosynthesis; ADP-L-glycero-beta-D-manno-heptose from D-glycero-beta-D-manno-heptose 7-phosphate: step 1/4.</text>
</comment>
<comment type="catalytic activity">
    <reaction evidence="12">
        <text>D-glycero-beta-D-manno-heptose 7-phosphate + ATP = D-glycero-beta-D-manno-heptose 1,7-bisphosphate + ADP + H(+)</text>
        <dbReference type="Rhea" id="RHEA:27473"/>
        <dbReference type="ChEBI" id="CHEBI:15378"/>
        <dbReference type="ChEBI" id="CHEBI:30616"/>
        <dbReference type="ChEBI" id="CHEBI:60204"/>
        <dbReference type="ChEBI" id="CHEBI:60208"/>
        <dbReference type="ChEBI" id="CHEBI:456216"/>
        <dbReference type="EC" id="2.7.1.167"/>
    </reaction>
</comment>
<evidence type="ECO:0000256" key="4">
    <source>
        <dbReference type="ARBA" id="ARBA00022679"/>
    </source>
</evidence>
<dbReference type="HAMAP" id="MF_01603">
    <property type="entry name" value="HldE"/>
    <property type="match status" value="1"/>
</dbReference>
<keyword evidence="4 12" id="KW-0808">Transferase</keyword>
<feature type="domain" description="Carbohydrate kinase PfkB" evidence="13">
    <location>
        <begin position="7"/>
        <end position="304"/>
    </location>
</feature>
<evidence type="ECO:0000256" key="5">
    <source>
        <dbReference type="ARBA" id="ARBA00022695"/>
    </source>
</evidence>
<keyword evidence="16" id="KW-1185">Reference proteome</keyword>
<dbReference type="GO" id="GO:0005829">
    <property type="term" value="C:cytosol"/>
    <property type="evidence" value="ECO:0007669"/>
    <property type="project" value="TreeGrafter"/>
</dbReference>
<evidence type="ECO:0000256" key="11">
    <source>
        <dbReference type="ARBA" id="ARBA00047428"/>
    </source>
</evidence>
<comment type="subunit">
    <text evidence="12">Homodimer.</text>
</comment>
<comment type="pathway">
    <text evidence="3">Bacterial outer membrane biogenesis; LPS core biosynthesis.</text>
</comment>
<evidence type="ECO:0000256" key="3">
    <source>
        <dbReference type="ARBA" id="ARBA00004713"/>
    </source>
</evidence>
<dbReference type="GO" id="GO:0009244">
    <property type="term" value="P:lipopolysaccharide core region biosynthetic process"/>
    <property type="evidence" value="ECO:0007669"/>
    <property type="project" value="UniProtKB-UniPathway"/>
</dbReference>
<dbReference type="InterPro" id="IPR004821">
    <property type="entry name" value="Cyt_trans-like"/>
</dbReference>
<keyword evidence="8 12" id="KW-0067">ATP-binding</keyword>
<protein>
    <recommendedName>
        <fullName evidence="12">Bifunctional protein HldE</fullName>
    </recommendedName>
    <domain>
        <recommendedName>
            <fullName evidence="12">D-beta-D-heptose 7-phosphate kinase</fullName>
            <ecNumber evidence="12">2.7.1.167</ecNumber>
        </recommendedName>
        <alternativeName>
            <fullName evidence="12">D-beta-D-heptose 7-phosphotransferase</fullName>
        </alternativeName>
        <alternativeName>
            <fullName evidence="12">D-glycero-beta-D-manno-heptose-7-phosphate kinase</fullName>
        </alternativeName>
    </domain>
    <domain>
        <recommendedName>
            <fullName evidence="12">D-beta-D-heptose 1-phosphate adenylyltransferase</fullName>
            <ecNumber evidence="12">2.7.7.70</ecNumber>
        </recommendedName>
        <alternativeName>
            <fullName evidence="12">D-glycero-beta-D-manno-heptose 1-phosphate adenylyltransferase</fullName>
        </alternativeName>
    </domain>
</protein>
<dbReference type="InterPro" id="IPR014729">
    <property type="entry name" value="Rossmann-like_a/b/a_fold"/>
</dbReference>
<evidence type="ECO:0000256" key="2">
    <source>
        <dbReference type="ARBA" id="ARBA00003753"/>
    </source>
</evidence>
<keyword evidence="9 12" id="KW-0511">Multifunctional enzyme</keyword>
<dbReference type="GO" id="GO:0016773">
    <property type="term" value="F:phosphotransferase activity, alcohol group as acceptor"/>
    <property type="evidence" value="ECO:0007669"/>
    <property type="project" value="InterPro"/>
</dbReference>
<dbReference type="InterPro" id="IPR002173">
    <property type="entry name" value="Carboh/pur_kinase_PfkB_CS"/>
</dbReference>
<comment type="similarity">
    <text evidence="12">In the C-terminal section; belongs to the cytidylyltransferase family.</text>
</comment>
<comment type="caution">
    <text evidence="15">The sequence shown here is derived from an EMBL/GenBank/DDBJ whole genome shotgun (WGS) entry which is preliminary data.</text>
</comment>
<accession>A0A251ZVK6</accession>
<dbReference type="SUPFAM" id="SSF53613">
    <property type="entry name" value="Ribokinase-like"/>
    <property type="match status" value="1"/>
</dbReference>
<dbReference type="NCBIfam" id="TIGR02198">
    <property type="entry name" value="rfaE_dom_I"/>
    <property type="match status" value="1"/>
</dbReference>
<dbReference type="UniPathway" id="UPA00356">
    <property type="reaction ID" value="UER00437"/>
</dbReference>
<dbReference type="AlphaFoldDB" id="A0A251ZVK6"/>
<dbReference type="SUPFAM" id="SSF52374">
    <property type="entry name" value="Nucleotidylyl transferase"/>
    <property type="match status" value="1"/>
</dbReference>
<evidence type="ECO:0000256" key="6">
    <source>
        <dbReference type="ARBA" id="ARBA00022741"/>
    </source>
</evidence>
<gene>
    <name evidence="12" type="primary">hldE</name>
    <name evidence="15" type="ORF">HK18_07225</name>
</gene>
<dbReference type="NCBIfam" id="TIGR02199">
    <property type="entry name" value="rfaE_dom_II"/>
    <property type="match status" value="1"/>
</dbReference>
<dbReference type="InterPro" id="IPR029056">
    <property type="entry name" value="Ribokinase-like"/>
</dbReference>
<keyword evidence="7 12" id="KW-0418">Kinase</keyword>
<dbReference type="NCBIfam" id="TIGR00125">
    <property type="entry name" value="cyt_tran_rel"/>
    <property type="match status" value="1"/>
</dbReference>
<comment type="similarity">
    <text evidence="12">In the N-terminal section; belongs to the carbohydrate kinase PfkB family.</text>
</comment>
<dbReference type="GO" id="GO:0005524">
    <property type="term" value="F:ATP binding"/>
    <property type="evidence" value="ECO:0007669"/>
    <property type="project" value="UniProtKB-UniRule"/>
</dbReference>
<feature type="region of interest" description="Ribokinase" evidence="12">
    <location>
        <begin position="1"/>
        <end position="319"/>
    </location>
</feature>